<dbReference type="CDD" id="cd00882">
    <property type="entry name" value="Ras_like_GTPase"/>
    <property type="match status" value="1"/>
</dbReference>
<reference evidence="2" key="1">
    <citation type="submission" date="2019-10" db="EMBL/GenBank/DDBJ databases">
        <authorList>
            <consortium name="DOE Joint Genome Institute"/>
            <person name="Kuo A."/>
            <person name="Miyauchi S."/>
            <person name="Kiss E."/>
            <person name="Drula E."/>
            <person name="Kohler A."/>
            <person name="Sanchez-Garcia M."/>
            <person name="Andreopoulos B."/>
            <person name="Barry K.W."/>
            <person name="Bonito G."/>
            <person name="Buee M."/>
            <person name="Carver A."/>
            <person name="Chen C."/>
            <person name="Cichocki N."/>
            <person name="Clum A."/>
            <person name="Culley D."/>
            <person name="Crous P.W."/>
            <person name="Fauchery L."/>
            <person name="Girlanda M."/>
            <person name="Hayes R."/>
            <person name="Keri Z."/>
            <person name="LaButti K."/>
            <person name="Lipzen A."/>
            <person name="Lombard V."/>
            <person name="Magnuson J."/>
            <person name="Maillard F."/>
            <person name="Morin E."/>
            <person name="Murat C."/>
            <person name="Nolan M."/>
            <person name="Ohm R."/>
            <person name="Pangilinan J."/>
            <person name="Pereira M."/>
            <person name="Perotto S."/>
            <person name="Peter M."/>
            <person name="Riley R."/>
            <person name="Sitrit Y."/>
            <person name="Stielow B."/>
            <person name="Szollosi G."/>
            <person name="Zifcakova L."/>
            <person name="Stursova M."/>
            <person name="Spatafora J.W."/>
            <person name="Tedersoo L."/>
            <person name="Vaario L.-M."/>
            <person name="Yamada A."/>
            <person name="Yan M."/>
            <person name="Wang P."/>
            <person name="Xu J."/>
            <person name="Bruns T."/>
            <person name="Baldrian P."/>
            <person name="Vilgalys R."/>
            <person name="Henrissat B."/>
            <person name="Grigoriev I.V."/>
            <person name="Hibbett D."/>
            <person name="Nagy L.G."/>
            <person name="Martin F.M."/>
        </authorList>
    </citation>
    <scope>NUCLEOTIDE SEQUENCE</scope>
    <source>
        <strain evidence="2">BED1</strain>
    </source>
</reference>
<dbReference type="GO" id="GO:0002098">
    <property type="term" value="P:tRNA wobble uridine modification"/>
    <property type="evidence" value="ECO:0007669"/>
    <property type="project" value="TreeGrafter"/>
</dbReference>
<comment type="caution">
    <text evidence="2">The sequence shown here is derived from an EMBL/GenBank/DDBJ whole genome shotgun (WGS) entry which is preliminary data.</text>
</comment>
<protein>
    <submittedName>
        <fullName evidence="2">P-loop containing nucleoside triphosphate hydrolase protein</fullName>
    </submittedName>
</protein>
<dbReference type="GO" id="GO:0005525">
    <property type="term" value="F:GTP binding"/>
    <property type="evidence" value="ECO:0007669"/>
    <property type="project" value="InterPro"/>
</dbReference>
<dbReference type="Pfam" id="PF01926">
    <property type="entry name" value="MMR_HSR1"/>
    <property type="match status" value="1"/>
</dbReference>
<dbReference type="InterPro" id="IPR027417">
    <property type="entry name" value="P-loop_NTPase"/>
</dbReference>
<name>A0AAD4BWM6_BOLED</name>
<dbReference type="InterPro" id="IPR025662">
    <property type="entry name" value="Sigma_54_int_dom_ATP-bd_1"/>
</dbReference>
<dbReference type="PROSITE" id="PS00675">
    <property type="entry name" value="SIGMA54_INTERACT_1"/>
    <property type="match status" value="1"/>
</dbReference>
<organism evidence="2 3">
    <name type="scientific">Boletus edulis BED1</name>
    <dbReference type="NCBI Taxonomy" id="1328754"/>
    <lineage>
        <taxon>Eukaryota</taxon>
        <taxon>Fungi</taxon>
        <taxon>Dikarya</taxon>
        <taxon>Basidiomycota</taxon>
        <taxon>Agaricomycotina</taxon>
        <taxon>Agaricomycetes</taxon>
        <taxon>Agaricomycetidae</taxon>
        <taxon>Boletales</taxon>
        <taxon>Boletineae</taxon>
        <taxon>Boletaceae</taxon>
        <taxon>Boletoideae</taxon>
        <taxon>Boletus</taxon>
    </lineage>
</organism>
<dbReference type="Proteomes" id="UP001194468">
    <property type="component" value="Unassembled WGS sequence"/>
</dbReference>
<dbReference type="Gene3D" id="3.40.50.300">
    <property type="entry name" value="P-loop containing nucleotide triphosphate hydrolases"/>
    <property type="match status" value="1"/>
</dbReference>
<dbReference type="GO" id="GO:0005737">
    <property type="term" value="C:cytoplasm"/>
    <property type="evidence" value="ECO:0007669"/>
    <property type="project" value="TreeGrafter"/>
</dbReference>
<dbReference type="PANTHER" id="PTHR42714">
    <property type="entry name" value="TRNA MODIFICATION GTPASE GTPBP3"/>
    <property type="match status" value="1"/>
</dbReference>
<accession>A0AAD4BWM6</accession>
<evidence type="ECO:0000313" key="2">
    <source>
        <dbReference type="EMBL" id="KAF8441426.1"/>
    </source>
</evidence>
<dbReference type="PANTHER" id="PTHR42714:SF2">
    <property type="entry name" value="TRNA MODIFICATION GTPASE GTPBP3, MITOCHONDRIAL"/>
    <property type="match status" value="1"/>
</dbReference>
<sequence>MSSSDGYNIILFGETGVGKSSVINLLAGQPVAKVSCDIEHGTLKSTRYTLPLGGTEVRIWDTVGLEEPTMAVNGYLTAIEKAHTLIRDLSNAGGVDLLLFCIRGSRITATTQGNYRLFHEILCNKEVPISLVVTHLERETRMEDWWLRNEEYIKLYGIHSVGHACVTGIEEDEKYGESKDALRNLILSQSNNKRRFQMQPESWFARLLAGLGSFLQSRNPPKGEKMVRTLVKRCNMDGETARRLASLLTY</sequence>
<dbReference type="GO" id="GO:0030488">
    <property type="term" value="P:tRNA methylation"/>
    <property type="evidence" value="ECO:0007669"/>
    <property type="project" value="TreeGrafter"/>
</dbReference>
<evidence type="ECO:0000259" key="1">
    <source>
        <dbReference type="Pfam" id="PF01926"/>
    </source>
</evidence>
<reference evidence="2" key="2">
    <citation type="journal article" date="2020" name="Nat. Commun.">
        <title>Large-scale genome sequencing of mycorrhizal fungi provides insights into the early evolution of symbiotic traits.</title>
        <authorList>
            <person name="Miyauchi S."/>
            <person name="Kiss E."/>
            <person name="Kuo A."/>
            <person name="Drula E."/>
            <person name="Kohler A."/>
            <person name="Sanchez-Garcia M."/>
            <person name="Morin E."/>
            <person name="Andreopoulos B."/>
            <person name="Barry K.W."/>
            <person name="Bonito G."/>
            <person name="Buee M."/>
            <person name="Carver A."/>
            <person name="Chen C."/>
            <person name="Cichocki N."/>
            <person name="Clum A."/>
            <person name="Culley D."/>
            <person name="Crous P.W."/>
            <person name="Fauchery L."/>
            <person name="Girlanda M."/>
            <person name="Hayes R.D."/>
            <person name="Keri Z."/>
            <person name="LaButti K."/>
            <person name="Lipzen A."/>
            <person name="Lombard V."/>
            <person name="Magnuson J."/>
            <person name="Maillard F."/>
            <person name="Murat C."/>
            <person name="Nolan M."/>
            <person name="Ohm R.A."/>
            <person name="Pangilinan J."/>
            <person name="Pereira M.F."/>
            <person name="Perotto S."/>
            <person name="Peter M."/>
            <person name="Pfister S."/>
            <person name="Riley R."/>
            <person name="Sitrit Y."/>
            <person name="Stielow J.B."/>
            <person name="Szollosi G."/>
            <person name="Zifcakova L."/>
            <person name="Stursova M."/>
            <person name="Spatafora J.W."/>
            <person name="Tedersoo L."/>
            <person name="Vaario L.M."/>
            <person name="Yamada A."/>
            <person name="Yan M."/>
            <person name="Wang P."/>
            <person name="Xu J."/>
            <person name="Bruns T."/>
            <person name="Baldrian P."/>
            <person name="Vilgalys R."/>
            <person name="Dunand C."/>
            <person name="Henrissat B."/>
            <person name="Grigoriev I.V."/>
            <person name="Hibbett D."/>
            <person name="Nagy L.G."/>
            <person name="Martin F.M."/>
        </authorList>
    </citation>
    <scope>NUCLEOTIDE SEQUENCE</scope>
    <source>
        <strain evidence="2">BED1</strain>
    </source>
</reference>
<gene>
    <name evidence="2" type="ORF">L210DRAFT_3447086</name>
</gene>
<dbReference type="GO" id="GO:0016787">
    <property type="term" value="F:hydrolase activity"/>
    <property type="evidence" value="ECO:0007669"/>
    <property type="project" value="UniProtKB-KW"/>
</dbReference>
<keyword evidence="3" id="KW-1185">Reference proteome</keyword>
<dbReference type="InterPro" id="IPR006073">
    <property type="entry name" value="GTP-bd"/>
</dbReference>
<feature type="domain" description="G" evidence="1">
    <location>
        <begin position="9"/>
        <end position="133"/>
    </location>
</feature>
<proteinExistence type="predicted"/>
<dbReference type="EMBL" id="WHUW01000010">
    <property type="protein sequence ID" value="KAF8441426.1"/>
    <property type="molecule type" value="Genomic_DNA"/>
</dbReference>
<dbReference type="SUPFAM" id="SSF52540">
    <property type="entry name" value="P-loop containing nucleoside triphosphate hydrolases"/>
    <property type="match status" value="1"/>
</dbReference>
<dbReference type="AlphaFoldDB" id="A0AAD4BWM6"/>
<evidence type="ECO:0000313" key="3">
    <source>
        <dbReference type="Proteomes" id="UP001194468"/>
    </source>
</evidence>
<keyword evidence="2" id="KW-0378">Hydrolase</keyword>